<dbReference type="OrthoDB" id="2157530at2759"/>
<comment type="similarity">
    <text evidence="15">Belongs to the p23/wos2 family.</text>
</comment>
<comment type="catalytic activity">
    <reaction evidence="16">
        <text>a very-long-chain (3R)-3-hydroxyacyl-CoA = a very-long-chain (2E)-enoyl-CoA + H2O</text>
        <dbReference type="Rhea" id="RHEA:45812"/>
        <dbReference type="ChEBI" id="CHEBI:15377"/>
        <dbReference type="ChEBI" id="CHEBI:83728"/>
        <dbReference type="ChEBI" id="CHEBI:85440"/>
        <dbReference type="EC" id="4.2.1.134"/>
    </reaction>
</comment>
<evidence type="ECO:0000256" key="2">
    <source>
        <dbReference type="ARBA" id="ARBA00005194"/>
    </source>
</evidence>
<feature type="transmembrane region" description="Helical" evidence="16">
    <location>
        <begin position="152"/>
        <end position="174"/>
    </location>
</feature>
<evidence type="ECO:0000256" key="4">
    <source>
        <dbReference type="ARBA" id="ARBA00013122"/>
    </source>
</evidence>
<feature type="transmembrane region" description="Helical" evidence="16">
    <location>
        <begin position="186"/>
        <end position="206"/>
    </location>
</feature>
<dbReference type="GO" id="GO:0005789">
    <property type="term" value="C:endoplasmic reticulum membrane"/>
    <property type="evidence" value="ECO:0007669"/>
    <property type="project" value="UniProtKB-SubCell"/>
</dbReference>
<feature type="transmembrane region" description="Helical" evidence="16">
    <location>
        <begin position="218"/>
        <end position="237"/>
    </location>
</feature>
<dbReference type="Proteomes" id="UP001152799">
    <property type="component" value="Chromosome 2"/>
</dbReference>
<evidence type="ECO:0000256" key="12">
    <source>
        <dbReference type="ARBA" id="ARBA00023136"/>
    </source>
</evidence>
<evidence type="ECO:0000313" key="19">
    <source>
        <dbReference type="Proteomes" id="UP001152799"/>
    </source>
</evidence>
<dbReference type="Pfam" id="PF04969">
    <property type="entry name" value="CS"/>
    <property type="match status" value="1"/>
</dbReference>
<evidence type="ECO:0000313" key="18">
    <source>
        <dbReference type="EMBL" id="CAG9765409.1"/>
    </source>
</evidence>
<evidence type="ECO:0000256" key="15">
    <source>
        <dbReference type="ARBA" id="ARBA00025733"/>
    </source>
</evidence>
<comment type="function">
    <text evidence="16">Catalyzes the third of the four reactions of the long-chain fatty acids elongation cycle. This endoplasmic reticulum-bound enzymatic process, allows the addition of two carbons to the chain of long- and very long-chain fatty acids/VLCFAs per cycle. This enzyme catalyzes the dehydration of the 3-hydroxyacyl-CoA intermediate into trans-2,3-enoyl-CoA, within each cycle of fatty acid elongation. Thereby, it participates to the production of VLCFAs of different chain lengths that are involved in multiple biological processes as precursors of membrane lipids and lipid mediators.</text>
</comment>
<evidence type="ECO:0000256" key="8">
    <source>
        <dbReference type="ARBA" id="ARBA00022832"/>
    </source>
</evidence>
<evidence type="ECO:0000256" key="10">
    <source>
        <dbReference type="ARBA" id="ARBA00023054"/>
    </source>
</evidence>
<gene>
    <name evidence="18" type="ORF">CEUTPL_LOCUS6015</name>
</gene>
<proteinExistence type="inferred from homology"/>
<evidence type="ECO:0000256" key="3">
    <source>
        <dbReference type="ARBA" id="ARBA00007811"/>
    </source>
</evidence>
<evidence type="ECO:0000256" key="7">
    <source>
        <dbReference type="ARBA" id="ARBA00022824"/>
    </source>
</evidence>
<organism evidence="18 19">
    <name type="scientific">Ceutorhynchus assimilis</name>
    <name type="common">cabbage seed weevil</name>
    <dbReference type="NCBI Taxonomy" id="467358"/>
    <lineage>
        <taxon>Eukaryota</taxon>
        <taxon>Metazoa</taxon>
        <taxon>Ecdysozoa</taxon>
        <taxon>Arthropoda</taxon>
        <taxon>Hexapoda</taxon>
        <taxon>Insecta</taxon>
        <taxon>Pterygota</taxon>
        <taxon>Neoptera</taxon>
        <taxon>Endopterygota</taxon>
        <taxon>Coleoptera</taxon>
        <taxon>Polyphaga</taxon>
        <taxon>Cucujiformia</taxon>
        <taxon>Curculionidae</taxon>
        <taxon>Ceutorhynchinae</taxon>
        <taxon>Ceutorhynchus</taxon>
    </lineage>
</organism>
<dbReference type="GO" id="GO:0102158">
    <property type="term" value="F:very-long-chain (3R)-3-hydroxyacyl-CoA dehydratase activity"/>
    <property type="evidence" value="ECO:0007669"/>
    <property type="project" value="UniProtKB-EC"/>
</dbReference>
<dbReference type="PANTHER" id="PTHR11035:SF35">
    <property type="entry name" value="VERY-LONG-CHAIN (3R)-3-HYDROXYACYL-COA DEHYDRATASE"/>
    <property type="match status" value="1"/>
</dbReference>
<keyword evidence="19" id="KW-1185">Reference proteome</keyword>
<keyword evidence="8 16" id="KW-0276">Fatty acid metabolism</keyword>
<keyword evidence="14 16" id="KW-0456">Lyase</keyword>
<feature type="domain" description="CS" evidence="17">
    <location>
        <begin position="3"/>
        <end position="93"/>
    </location>
</feature>
<evidence type="ECO:0000256" key="16">
    <source>
        <dbReference type="RuleBase" id="RU363109"/>
    </source>
</evidence>
<dbReference type="EMBL" id="OU892278">
    <property type="protein sequence ID" value="CAG9765409.1"/>
    <property type="molecule type" value="Genomic_DNA"/>
</dbReference>
<comment type="similarity">
    <text evidence="3 16">Belongs to the very long-chain fatty acids dehydratase HACD family.</text>
</comment>
<dbReference type="InterPro" id="IPR007052">
    <property type="entry name" value="CS_dom"/>
</dbReference>
<evidence type="ECO:0000256" key="14">
    <source>
        <dbReference type="ARBA" id="ARBA00023239"/>
    </source>
</evidence>
<dbReference type="GO" id="GO:0030497">
    <property type="term" value="P:fatty acid elongation"/>
    <property type="evidence" value="ECO:0007669"/>
    <property type="project" value="TreeGrafter"/>
</dbReference>
<dbReference type="GO" id="GO:0030148">
    <property type="term" value="P:sphingolipid biosynthetic process"/>
    <property type="evidence" value="ECO:0007669"/>
    <property type="project" value="TreeGrafter"/>
</dbReference>
<keyword evidence="6 16" id="KW-0812">Transmembrane</keyword>
<feature type="transmembrane region" description="Helical" evidence="16">
    <location>
        <begin position="334"/>
        <end position="354"/>
    </location>
</feature>
<dbReference type="AlphaFoldDB" id="A0A9N9ML79"/>
<comment type="pathway">
    <text evidence="2 16">Lipid metabolism; fatty acid biosynthesis.</text>
</comment>
<keyword evidence="12 16" id="KW-0472">Membrane</keyword>
<feature type="transmembrane region" description="Helical" evidence="16">
    <location>
        <begin position="249"/>
        <end position="268"/>
    </location>
</feature>
<keyword evidence="13 16" id="KW-0275">Fatty acid biosynthesis</keyword>
<dbReference type="PANTHER" id="PTHR11035">
    <property type="entry name" value="VERY-LONG-CHAIN (3R)-3-HYDROXYACYL-COA DEHYDRATASE"/>
    <property type="match status" value="1"/>
</dbReference>
<evidence type="ECO:0000256" key="11">
    <source>
        <dbReference type="ARBA" id="ARBA00023098"/>
    </source>
</evidence>
<evidence type="ECO:0000256" key="5">
    <source>
        <dbReference type="ARBA" id="ARBA00022516"/>
    </source>
</evidence>
<dbReference type="GO" id="GO:0042761">
    <property type="term" value="P:very long-chain fatty acid biosynthetic process"/>
    <property type="evidence" value="ECO:0007669"/>
    <property type="project" value="TreeGrafter"/>
</dbReference>
<dbReference type="Pfam" id="PF04387">
    <property type="entry name" value="PTPLA"/>
    <property type="match status" value="1"/>
</dbReference>
<accession>A0A9N9ML79</accession>
<keyword evidence="5 16" id="KW-0444">Lipid biosynthesis</keyword>
<dbReference type="EC" id="4.2.1.134" evidence="4 16"/>
<dbReference type="InterPro" id="IPR008978">
    <property type="entry name" value="HSP20-like_chaperone"/>
</dbReference>
<reference evidence="18" key="1">
    <citation type="submission" date="2022-01" db="EMBL/GenBank/DDBJ databases">
        <authorList>
            <person name="King R."/>
        </authorList>
    </citation>
    <scope>NUCLEOTIDE SEQUENCE</scope>
</reference>
<keyword evidence="11 16" id="KW-0443">Lipid metabolism</keyword>
<keyword evidence="7 16" id="KW-0256">Endoplasmic reticulum</keyword>
<keyword evidence="10" id="KW-0175">Coiled coil</keyword>
<name>A0A9N9ML79_9CUCU</name>
<dbReference type="PROSITE" id="PS51203">
    <property type="entry name" value="CS"/>
    <property type="match status" value="1"/>
</dbReference>
<feature type="transmembrane region" description="Helical" evidence="16">
    <location>
        <begin position="289"/>
        <end position="314"/>
    </location>
</feature>
<dbReference type="Gene3D" id="2.60.40.790">
    <property type="match status" value="1"/>
</dbReference>
<dbReference type="SUPFAM" id="SSF49764">
    <property type="entry name" value="HSP20-like chaperones"/>
    <property type="match status" value="1"/>
</dbReference>
<sequence>MSGFSPFVYWAQNENKLFLKIDLKDVQQPLIDVDEKLISFDGLGRGALGTKEYSFKLNLFEGINSKEKNVKITDNCINITLNKTQPGWWPRLTSTPQKPIWLKIDFNKWQSEDDFLEEKVNNVTEDYPDVYKHLMKNELGYIKEDFKSVYMVFYNLAMLCAFLYALIILTMTMAKNGFEETSYTNVYPIVGHVLCIIHLFQALEIMHPIFGYVKGSPFMPFLQIVGRLFILFGNLEFEPRLQKMPATTWLFFAWIYSDLIRYVYYIFHISGSKNSIRRYVYPFAKWLRYTAWIILYPVGFLCESVIIFRNILYLHNEPRLYLRLPNVYNVTFDYLTFLRVYMLFIMFPGMYTLIKYMYKARTKNLGGSEPFDKLGFSKKKVE</sequence>
<dbReference type="FunFam" id="2.60.40.790:FF:000013">
    <property type="entry name" value="Very-long-chain (3R)-3-hydroxyacyl-CoA dehydratase"/>
    <property type="match status" value="1"/>
</dbReference>
<dbReference type="InterPro" id="IPR007482">
    <property type="entry name" value="Tyr_Pase-like_PTPLA"/>
</dbReference>
<evidence type="ECO:0000256" key="13">
    <source>
        <dbReference type="ARBA" id="ARBA00023160"/>
    </source>
</evidence>
<dbReference type="CDD" id="cd06465">
    <property type="entry name" value="p23_hB-ind1_like"/>
    <property type="match status" value="1"/>
</dbReference>
<comment type="subcellular location">
    <subcellularLocation>
        <location evidence="1 16">Endoplasmic reticulum membrane</location>
        <topology evidence="1 16">Multi-pass membrane protein</topology>
    </subcellularLocation>
</comment>
<evidence type="ECO:0000256" key="6">
    <source>
        <dbReference type="ARBA" id="ARBA00022692"/>
    </source>
</evidence>
<evidence type="ECO:0000256" key="1">
    <source>
        <dbReference type="ARBA" id="ARBA00004477"/>
    </source>
</evidence>
<evidence type="ECO:0000256" key="9">
    <source>
        <dbReference type="ARBA" id="ARBA00022989"/>
    </source>
</evidence>
<evidence type="ECO:0000259" key="17">
    <source>
        <dbReference type="PROSITE" id="PS51203"/>
    </source>
</evidence>
<keyword evidence="9 16" id="KW-1133">Transmembrane helix</keyword>
<protein>
    <recommendedName>
        <fullName evidence="4 16">Very-long-chain (3R)-3-hydroxyacyl-CoA dehydratase</fullName>
        <ecNumber evidence="4 16">4.2.1.134</ecNumber>
    </recommendedName>
</protein>